<dbReference type="CDD" id="cd06171">
    <property type="entry name" value="Sigma70_r4"/>
    <property type="match status" value="1"/>
</dbReference>
<evidence type="ECO:0000259" key="6">
    <source>
        <dbReference type="Pfam" id="PF04545"/>
    </source>
</evidence>
<evidence type="ECO:0000256" key="2">
    <source>
        <dbReference type="ARBA" id="ARBA00023082"/>
    </source>
</evidence>
<keyword evidence="4" id="KW-0804">Transcription</keyword>
<dbReference type="Gene3D" id="1.20.140.160">
    <property type="match status" value="1"/>
</dbReference>
<proteinExistence type="predicted"/>
<evidence type="ECO:0000256" key="1">
    <source>
        <dbReference type="ARBA" id="ARBA00023015"/>
    </source>
</evidence>
<dbReference type="Gene3D" id="1.10.1740.10">
    <property type="match status" value="1"/>
</dbReference>
<dbReference type="GO" id="GO:0006352">
    <property type="term" value="P:DNA-templated transcription initiation"/>
    <property type="evidence" value="ECO:0007669"/>
    <property type="project" value="InterPro"/>
</dbReference>
<keyword evidence="2" id="KW-0731">Sigma factor</keyword>
<name>A0A7G9QSM0_9GAMM</name>
<evidence type="ECO:0000313" key="8">
    <source>
        <dbReference type="Proteomes" id="UP000515977"/>
    </source>
</evidence>
<protein>
    <submittedName>
        <fullName evidence="7">Sigma-70 family RNA polymerase sigma factor</fullName>
    </submittedName>
</protein>
<dbReference type="NCBIfam" id="TIGR02937">
    <property type="entry name" value="sigma70-ECF"/>
    <property type="match status" value="1"/>
</dbReference>
<dbReference type="InterPro" id="IPR000943">
    <property type="entry name" value="RNA_pol_sigma70"/>
</dbReference>
<dbReference type="InterPro" id="IPR014284">
    <property type="entry name" value="RNA_pol_sigma-70_dom"/>
</dbReference>
<dbReference type="SUPFAM" id="SSF88659">
    <property type="entry name" value="Sigma3 and sigma4 domains of RNA polymerase sigma factors"/>
    <property type="match status" value="1"/>
</dbReference>
<feature type="domain" description="RNA polymerase sigma-70 region 2" evidence="5">
    <location>
        <begin position="40"/>
        <end position="92"/>
    </location>
</feature>
<dbReference type="InterPro" id="IPR013324">
    <property type="entry name" value="RNA_pol_sigma_r3/r4-like"/>
</dbReference>
<dbReference type="GO" id="GO:0016987">
    <property type="term" value="F:sigma factor activity"/>
    <property type="evidence" value="ECO:0007669"/>
    <property type="project" value="UniProtKB-KW"/>
</dbReference>
<dbReference type="PRINTS" id="PR00046">
    <property type="entry name" value="SIGMA70FCT"/>
</dbReference>
<reference evidence="7 8" key="1">
    <citation type="submission" date="2020-08" db="EMBL/GenBank/DDBJ databases">
        <title>Genome sequence of Thermomonas brevis KACC 16975T.</title>
        <authorList>
            <person name="Hyun D.-W."/>
            <person name="Bae J.-W."/>
        </authorList>
    </citation>
    <scope>NUCLEOTIDE SEQUENCE [LARGE SCALE GENOMIC DNA]</scope>
    <source>
        <strain evidence="7 8">KACC 16975</strain>
    </source>
</reference>
<evidence type="ECO:0000256" key="4">
    <source>
        <dbReference type="ARBA" id="ARBA00023163"/>
    </source>
</evidence>
<dbReference type="GO" id="GO:0003677">
    <property type="term" value="F:DNA binding"/>
    <property type="evidence" value="ECO:0007669"/>
    <property type="project" value="UniProtKB-KW"/>
</dbReference>
<sequence>MGEELELWGRLRESNDRAAHQLLFAKYSAWARAVAGDVFRRVKIAQMDWADYSQNAVIGLLEAMERFDHARGIDFIAYAKPRVRGSVFNGLRMFLAENRQAGAWQGRREDRLDSLNERDGADQLDHFVSLVSGLAIGHFLDVIGESDFVDQMQPVERQIDVDRVGGRLREAIRKLPEKEGQVIGLHYLQHMPFVEIARLLGVTKGRISQLHKSGIARLRSSPLLDGFRGAV</sequence>
<dbReference type="SUPFAM" id="SSF88946">
    <property type="entry name" value="Sigma2 domain of RNA polymerase sigma factors"/>
    <property type="match status" value="1"/>
</dbReference>
<evidence type="ECO:0000313" key="7">
    <source>
        <dbReference type="EMBL" id="QNN46345.1"/>
    </source>
</evidence>
<dbReference type="InterPro" id="IPR007630">
    <property type="entry name" value="RNA_pol_sigma70_r4"/>
</dbReference>
<dbReference type="InterPro" id="IPR013325">
    <property type="entry name" value="RNA_pol_sigma_r2"/>
</dbReference>
<dbReference type="EMBL" id="CP060711">
    <property type="protein sequence ID" value="QNN46345.1"/>
    <property type="molecule type" value="Genomic_DNA"/>
</dbReference>
<gene>
    <name evidence="7" type="ORF">H9L17_14430</name>
</gene>
<dbReference type="InterPro" id="IPR007627">
    <property type="entry name" value="RNA_pol_sigma70_r2"/>
</dbReference>
<dbReference type="Pfam" id="PF04545">
    <property type="entry name" value="Sigma70_r4"/>
    <property type="match status" value="1"/>
</dbReference>
<accession>A0A7G9QSM0</accession>
<dbReference type="AlphaFoldDB" id="A0A7G9QSM0"/>
<dbReference type="RefSeq" id="WP_187570111.1">
    <property type="nucleotide sequence ID" value="NZ_CP060711.1"/>
</dbReference>
<feature type="domain" description="RNA polymerase sigma-70 region 4" evidence="6">
    <location>
        <begin position="171"/>
        <end position="219"/>
    </location>
</feature>
<evidence type="ECO:0000259" key="5">
    <source>
        <dbReference type="Pfam" id="PF04542"/>
    </source>
</evidence>
<dbReference type="PANTHER" id="PTHR30385">
    <property type="entry name" value="SIGMA FACTOR F FLAGELLAR"/>
    <property type="match status" value="1"/>
</dbReference>
<dbReference type="KEGG" id="tbv:H9L17_14430"/>
<dbReference type="Proteomes" id="UP000515977">
    <property type="component" value="Chromosome"/>
</dbReference>
<dbReference type="Pfam" id="PF04542">
    <property type="entry name" value="Sigma70_r2"/>
    <property type="match status" value="1"/>
</dbReference>
<organism evidence="7 8">
    <name type="scientific">Thermomonas brevis</name>
    <dbReference type="NCBI Taxonomy" id="215691"/>
    <lineage>
        <taxon>Bacteria</taxon>
        <taxon>Pseudomonadati</taxon>
        <taxon>Pseudomonadota</taxon>
        <taxon>Gammaproteobacteria</taxon>
        <taxon>Lysobacterales</taxon>
        <taxon>Lysobacteraceae</taxon>
        <taxon>Thermomonas</taxon>
    </lineage>
</organism>
<keyword evidence="1" id="KW-0805">Transcription regulation</keyword>
<evidence type="ECO:0000256" key="3">
    <source>
        <dbReference type="ARBA" id="ARBA00023125"/>
    </source>
</evidence>
<keyword evidence="3" id="KW-0238">DNA-binding</keyword>
<keyword evidence="8" id="KW-1185">Reference proteome</keyword>